<dbReference type="VEuPathDB" id="AmoebaDB:EHI_112820"/>
<protein>
    <recommendedName>
        <fullName evidence="1">TLDc domain-containing protein</fullName>
    </recommendedName>
</protein>
<dbReference type="Pfam" id="PF07534">
    <property type="entry name" value="TLD"/>
    <property type="match status" value="1"/>
</dbReference>
<comment type="caution">
    <text evidence="2">The sequence shown here is derived from an EMBL/GenBank/DDBJ whole genome shotgun (WGS) entry which is preliminary data.</text>
</comment>
<dbReference type="OMA" id="SEPLPNM"/>
<evidence type="ECO:0000313" key="2">
    <source>
        <dbReference type="EMBL" id="GAT98380.1"/>
    </source>
</evidence>
<dbReference type="VEuPathDB" id="AmoebaDB:EHI8A_081970"/>
<evidence type="ECO:0000259" key="1">
    <source>
        <dbReference type="Pfam" id="PF07534"/>
    </source>
</evidence>
<dbReference type="EMBL" id="BDEQ01000001">
    <property type="protein sequence ID" value="GAT98380.1"/>
    <property type="molecule type" value="Genomic_DNA"/>
</dbReference>
<dbReference type="VEuPathDB" id="AmoebaDB:EHI5A_121500"/>
<dbReference type="InterPro" id="IPR006571">
    <property type="entry name" value="TLDc_dom"/>
</dbReference>
<name>A0A5K1U3Y4_ENTHI</name>
<gene>
    <name evidence="2" type="ORF">CL6EHI_112820</name>
</gene>
<reference evidence="2 3" key="1">
    <citation type="submission" date="2016-05" db="EMBL/GenBank/DDBJ databases">
        <title>First whole genome sequencing of Entamoeba histolytica HM1:IMSS-clone-6.</title>
        <authorList>
            <person name="Mukherjee Avik.K."/>
            <person name="Izumyama S."/>
            <person name="Nakada-Tsukui K."/>
            <person name="Nozaki T."/>
        </authorList>
    </citation>
    <scope>NUCLEOTIDE SEQUENCE [LARGE SCALE GENOMIC DNA]</scope>
    <source>
        <strain evidence="2 3">HM1:IMSS clone 6</strain>
    </source>
</reference>
<accession>A0A5K1U3Y4</accession>
<dbReference type="Proteomes" id="UP000078387">
    <property type="component" value="Unassembled WGS sequence"/>
</dbReference>
<dbReference type="VEuPathDB" id="AmoebaDB:EHI7A_079740"/>
<dbReference type="AlphaFoldDB" id="A0A5K1U3Y4"/>
<feature type="domain" description="TLDc" evidence="1">
    <location>
        <begin position="108"/>
        <end position="196"/>
    </location>
</feature>
<sequence length="260" mass="29578">MQQLEQLEKQLELFGQKVNEMGESLKSLSIVQNGTEELIKKTRALRETSQKHHQELLEALNSHQQTIERQISEIRIAMGCGIAGERRNPLSDEDIQRIEILTGKTAGEVIYQASVDGFNNNNFNENVGGKESIVLVIFDSEGNVFGSYNSKQIPEIKKEEIETIPAKGLYNDIDHFLFVLRKKGVSDVRKFTRKADGYSLWVFGSIDNLLSVNGAFVLVNECNRSFDSSISGNFRREYDEDMFIDKKKFMVRDIVAISFN</sequence>
<proteinExistence type="predicted"/>
<dbReference type="VEuPathDB" id="AmoebaDB:KM1_142480"/>
<organism evidence="2 3">
    <name type="scientific">Entamoeba histolytica</name>
    <dbReference type="NCBI Taxonomy" id="5759"/>
    <lineage>
        <taxon>Eukaryota</taxon>
        <taxon>Amoebozoa</taxon>
        <taxon>Evosea</taxon>
        <taxon>Archamoebae</taxon>
        <taxon>Mastigamoebida</taxon>
        <taxon>Entamoebidae</taxon>
        <taxon>Entamoeba</taxon>
    </lineage>
</organism>
<evidence type="ECO:0000313" key="3">
    <source>
        <dbReference type="Proteomes" id="UP000078387"/>
    </source>
</evidence>